<protein>
    <submittedName>
        <fullName evidence="8">MFS transporter</fullName>
    </submittedName>
</protein>
<keyword evidence="3 6" id="KW-0812">Transmembrane</keyword>
<dbReference type="Proteomes" id="UP000078507">
    <property type="component" value="Unassembled WGS sequence"/>
</dbReference>
<evidence type="ECO:0000256" key="4">
    <source>
        <dbReference type="ARBA" id="ARBA00022989"/>
    </source>
</evidence>
<feature type="domain" description="EamA" evidence="7">
    <location>
        <begin position="149"/>
        <end position="281"/>
    </location>
</feature>
<dbReference type="RefSeq" id="WP_066872736.1">
    <property type="nucleotide sequence ID" value="NZ_LNQB01000068.1"/>
</dbReference>
<dbReference type="PANTHER" id="PTHR42920">
    <property type="entry name" value="OS03G0707200 PROTEIN-RELATED"/>
    <property type="match status" value="1"/>
</dbReference>
<feature type="transmembrane region" description="Helical" evidence="6">
    <location>
        <begin position="151"/>
        <end position="171"/>
    </location>
</feature>
<reference evidence="8 9" key="1">
    <citation type="submission" date="2015-11" db="EMBL/GenBank/DDBJ databases">
        <title>Ensifer anhuiense sp. nov., an effective nitrogen fixation bacterium with Glycine soja.</title>
        <authorList>
            <person name="Yan H."/>
            <person name="Chen W."/>
        </authorList>
    </citation>
    <scope>NUCLEOTIDE SEQUENCE [LARGE SCALE GENOMIC DNA]</scope>
    <source>
        <strain evidence="8 9">LMG 7837</strain>
    </source>
</reference>
<dbReference type="InterPro" id="IPR037185">
    <property type="entry name" value="EmrE-like"/>
</dbReference>
<feature type="transmembrane region" description="Helical" evidence="6">
    <location>
        <begin position="123"/>
        <end position="139"/>
    </location>
</feature>
<comment type="subcellular location">
    <subcellularLocation>
        <location evidence="1">Cell membrane</location>
        <topology evidence="1">Multi-pass membrane protein</topology>
    </subcellularLocation>
</comment>
<dbReference type="InterPro" id="IPR000620">
    <property type="entry name" value="EamA_dom"/>
</dbReference>
<dbReference type="InterPro" id="IPR051258">
    <property type="entry name" value="Diverse_Substrate_Transporter"/>
</dbReference>
<evidence type="ECO:0000256" key="3">
    <source>
        <dbReference type="ARBA" id="ARBA00022692"/>
    </source>
</evidence>
<dbReference type="STRING" id="36856.ATB98_14760"/>
<organism evidence="8 9">
    <name type="scientific">Sinorhizobium saheli</name>
    <dbReference type="NCBI Taxonomy" id="36856"/>
    <lineage>
        <taxon>Bacteria</taxon>
        <taxon>Pseudomonadati</taxon>
        <taxon>Pseudomonadota</taxon>
        <taxon>Alphaproteobacteria</taxon>
        <taxon>Hyphomicrobiales</taxon>
        <taxon>Rhizobiaceae</taxon>
        <taxon>Sinorhizobium/Ensifer group</taxon>
        <taxon>Sinorhizobium</taxon>
    </lineage>
</organism>
<sequence>MTRIQANLFLLLSGAIWGAGFVAQSTAMDAIGPLWFIGLRFAIATLVALPLAVIEARQATAPLPRNAVRNFVFIGLALFGGAVTQQFGLLTTTVTNSGFLTGLYVVFVPVLTVAFLRRRPHWVIWPGALLATLGIFLLSGGTLSRLTGGDLLTIVCALFWAIQVMLVGIFAPATGRPMLLSMTQFAVCAVAGSALAALYEPLSLAAVGSALPQILYAGVFSSGVAFICQVVGQRYTTAPQAAIFLSSEALFAALFGVLLLDEIITPVGYLGCAVIFAAMLAVELVPELTKRRRGAAEAAV</sequence>
<keyword evidence="5 6" id="KW-0472">Membrane</keyword>
<dbReference type="PANTHER" id="PTHR42920:SF5">
    <property type="entry name" value="EAMA DOMAIN-CONTAINING PROTEIN"/>
    <property type="match status" value="1"/>
</dbReference>
<evidence type="ECO:0000256" key="2">
    <source>
        <dbReference type="ARBA" id="ARBA00022475"/>
    </source>
</evidence>
<keyword evidence="9" id="KW-1185">Reference proteome</keyword>
<dbReference type="EMBL" id="LNQB01000068">
    <property type="protein sequence ID" value="OAP46618.1"/>
    <property type="molecule type" value="Genomic_DNA"/>
</dbReference>
<dbReference type="SUPFAM" id="SSF103481">
    <property type="entry name" value="Multidrug resistance efflux transporter EmrE"/>
    <property type="match status" value="2"/>
</dbReference>
<feature type="domain" description="EamA" evidence="7">
    <location>
        <begin position="7"/>
        <end position="139"/>
    </location>
</feature>
<feature type="transmembrane region" description="Helical" evidence="6">
    <location>
        <begin position="266"/>
        <end position="285"/>
    </location>
</feature>
<feature type="transmembrane region" description="Helical" evidence="6">
    <location>
        <begin position="241"/>
        <end position="260"/>
    </location>
</feature>
<evidence type="ECO:0000313" key="9">
    <source>
        <dbReference type="Proteomes" id="UP000078507"/>
    </source>
</evidence>
<name>A0A178YGG9_SINSA</name>
<evidence type="ECO:0000256" key="5">
    <source>
        <dbReference type="ARBA" id="ARBA00023136"/>
    </source>
</evidence>
<dbReference type="AlphaFoldDB" id="A0A178YGG9"/>
<dbReference type="GO" id="GO:0005886">
    <property type="term" value="C:plasma membrane"/>
    <property type="evidence" value="ECO:0007669"/>
    <property type="project" value="UniProtKB-SubCell"/>
</dbReference>
<proteinExistence type="predicted"/>
<keyword evidence="2" id="KW-1003">Cell membrane</keyword>
<feature type="transmembrane region" description="Helical" evidence="6">
    <location>
        <begin position="99"/>
        <end position="116"/>
    </location>
</feature>
<feature type="transmembrane region" description="Helical" evidence="6">
    <location>
        <begin position="178"/>
        <end position="199"/>
    </location>
</feature>
<comment type="caution">
    <text evidence="8">The sequence shown here is derived from an EMBL/GenBank/DDBJ whole genome shotgun (WGS) entry which is preliminary data.</text>
</comment>
<evidence type="ECO:0000256" key="1">
    <source>
        <dbReference type="ARBA" id="ARBA00004651"/>
    </source>
</evidence>
<feature type="transmembrane region" description="Helical" evidence="6">
    <location>
        <begin position="68"/>
        <end position="87"/>
    </location>
</feature>
<feature type="transmembrane region" description="Helical" evidence="6">
    <location>
        <begin position="37"/>
        <end position="56"/>
    </location>
</feature>
<feature type="transmembrane region" description="Helical" evidence="6">
    <location>
        <begin position="214"/>
        <end position="232"/>
    </location>
</feature>
<accession>A0A178YGG9</accession>
<keyword evidence="4 6" id="KW-1133">Transmembrane helix</keyword>
<evidence type="ECO:0000313" key="8">
    <source>
        <dbReference type="EMBL" id="OAP46618.1"/>
    </source>
</evidence>
<evidence type="ECO:0000256" key="6">
    <source>
        <dbReference type="SAM" id="Phobius"/>
    </source>
</evidence>
<evidence type="ECO:0000259" key="7">
    <source>
        <dbReference type="Pfam" id="PF00892"/>
    </source>
</evidence>
<gene>
    <name evidence="8" type="ORF">ATB98_14760</name>
</gene>
<dbReference type="Pfam" id="PF00892">
    <property type="entry name" value="EamA"/>
    <property type="match status" value="2"/>
</dbReference>